<dbReference type="PRINTS" id="PR01125">
    <property type="entry name" value="FMOXYGENASE5"/>
</dbReference>
<evidence type="ECO:0000256" key="9">
    <source>
        <dbReference type="ARBA" id="ARBA00022553"/>
    </source>
</evidence>
<evidence type="ECO:0000256" key="17">
    <source>
        <dbReference type="ARBA" id="ARBA00023002"/>
    </source>
</evidence>
<dbReference type="PRINTS" id="PR00370">
    <property type="entry name" value="FMOXYGENASE"/>
</dbReference>
<comment type="catalytic activity">
    <reaction evidence="31">
        <text>(2E)-geranial + NADPH + O2 + H(+) = (1E)-2,6-dimethylhepta-1,5-dien-1-yl formate + NADP(+) + H2O</text>
        <dbReference type="Rhea" id="RHEA:54860"/>
        <dbReference type="ChEBI" id="CHEBI:15377"/>
        <dbReference type="ChEBI" id="CHEBI:15378"/>
        <dbReference type="ChEBI" id="CHEBI:15379"/>
        <dbReference type="ChEBI" id="CHEBI:16980"/>
        <dbReference type="ChEBI" id="CHEBI:57783"/>
        <dbReference type="ChEBI" id="CHEBI:58349"/>
        <dbReference type="ChEBI" id="CHEBI:138375"/>
    </reaction>
    <physiologicalReaction direction="left-to-right" evidence="31">
        <dbReference type="Rhea" id="RHEA:54861"/>
    </physiologicalReaction>
</comment>
<keyword evidence="8" id="KW-0488">Methylation</keyword>
<keyword evidence="14" id="KW-0492">Microsome</keyword>
<comment type="catalytic activity">
    <reaction evidence="34">
        <text>octan-3-one + NADPH + O2 + H(+) = pentyl propanoate + NADP(+) + H2O</text>
        <dbReference type="Rhea" id="RHEA:54840"/>
        <dbReference type="ChEBI" id="CHEBI:15377"/>
        <dbReference type="ChEBI" id="CHEBI:15378"/>
        <dbReference type="ChEBI" id="CHEBI:15379"/>
        <dbReference type="ChEBI" id="CHEBI:57783"/>
        <dbReference type="ChEBI" id="CHEBI:58349"/>
        <dbReference type="ChEBI" id="CHEBI:80946"/>
        <dbReference type="ChEBI" id="CHEBI:87373"/>
    </reaction>
    <physiologicalReaction direction="left-to-right" evidence="34">
        <dbReference type="Rhea" id="RHEA:54841"/>
    </physiologicalReaction>
</comment>
<dbReference type="GO" id="GO:0050661">
    <property type="term" value="F:NADP binding"/>
    <property type="evidence" value="ECO:0007669"/>
    <property type="project" value="InterPro"/>
</dbReference>
<evidence type="ECO:0000256" key="34">
    <source>
        <dbReference type="ARBA" id="ARBA00049475"/>
    </source>
</evidence>
<protein>
    <recommendedName>
        <fullName evidence="7">Flavin-containing monooxygenase 5</fullName>
        <ecNumber evidence="6">1.6.3.1</ecNumber>
    </recommendedName>
    <alternativeName>
        <fullName evidence="23">Dimethylaniline monooxygenase [N-oxide-forming] 5</fullName>
    </alternativeName>
    <alternativeName>
        <fullName evidence="21">Dimethylaniline oxidase 5</fullName>
    </alternativeName>
    <alternativeName>
        <fullName evidence="22">NADPH oxidase</fullName>
    </alternativeName>
</protein>
<comment type="catalytic activity">
    <reaction evidence="25">
        <text>hexan-3-one + NADPH + O2 + H(+) = propyl propanoate + NADP(+) + H2O</text>
        <dbReference type="Rhea" id="RHEA:54848"/>
        <dbReference type="ChEBI" id="CHEBI:15377"/>
        <dbReference type="ChEBI" id="CHEBI:15378"/>
        <dbReference type="ChEBI" id="CHEBI:15379"/>
        <dbReference type="ChEBI" id="CHEBI:57783"/>
        <dbReference type="ChEBI" id="CHEBI:58349"/>
        <dbReference type="ChEBI" id="CHEBI:89828"/>
        <dbReference type="ChEBI" id="CHEBI:89891"/>
    </reaction>
    <physiologicalReaction direction="left-to-right" evidence="25">
        <dbReference type="Rhea" id="RHEA:54849"/>
    </physiologicalReaction>
</comment>
<comment type="catalytic activity">
    <reaction evidence="29">
        <text>hexan-3-one + NADPH + O2 + H(+) = ethyl butanoate + NADP(+) + H2O</text>
        <dbReference type="Rhea" id="RHEA:54844"/>
        <dbReference type="ChEBI" id="CHEBI:15377"/>
        <dbReference type="ChEBI" id="CHEBI:15378"/>
        <dbReference type="ChEBI" id="CHEBI:15379"/>
        <dbReference type="ChEBI" id="CHEBI:57783"/>
        <dbReference type="ChEBI" id="CHEBI:58349"/>
        <dbReference type="ChEBI" id="CHEBI:88764"/>
        <dbReference type="ChEBI" id="CHEBI:89891"/>
    </reaction>
    <physiologicalReaction direction="left-to-right" evidence="29">
        <dbReference type="Rhea" id="RHEA:54845"/>
    </physiologicalReaction>
</comment>
<comment type="catalytic activity">
    <reaction evidence="28">
        <text>NADPH + O2 + H(+) = H2O2 + NADP(+)</text>
        <dbReference type="Rhea" id="RHEA:11260"/>
        <dbReference type="ChEBI" id="CHEBI:15378"/>
        <dbReference type="ChEBI" id="CHEBI:15379"/>
        <dbReference type="ChEBI" id="CHEBI:16240"/>
        <dbReference type="ChEBI" id="CHEBI:57783"/>
        <dbReference type="ChEBI" id="CHEBI:58349"/>
        <dbReference type="EC" id="1.6.3.1"/>
    </reaction>
    <physiologicalReaction direction="left-to-right" evidence="28">
        <dbReference type="Rhea" id="RHEA:11261"/>
    </physiologicalReaction>
</comment>
<comment type="subcellular location">
    <subcellularLocation>
        <location evidence="2">Endoplasmic reticulum membrane</location>
        <topology evidence="2">Single-pass membrane protein</topology>
    </subcellularLocation>
    <subcellularLocation>
        <location evidence="3">Microsome membrane</location>
    </subcellularLocation>
</comment>
<keyword evidence="9" id="KW-0597">Phosphoprotein</keyword>
<comment type="caution">
    <text evidence="35">The sequence shown here is derived from an EMBL/GenBank/DDBJ whole genome shotgun (WGS) entry which is preliminary data.</text>
</comment>
<keyword evidence="12" id="KW-0256">Endoplasmic reticulum</keyword>
<evidence type="ECO:0000256" key="22">
    <source>
        <dbReference type="ARBA" id="ARBA00033213"/>
    </source>
</evidence>
<comment type="catalytic activity">
    <reaction evidence="27">
        <text>sulcatone + NADPH + O2 + H(+) = 4-methylpent-3-en-1-yl acetate + NADP(+) + H2O</text>
        <dbReference type="Rhea" id="RHEA:54864"/>
        <dbReference type="ChEBI" id="CHEBI:15377"/>
        <dbReference type="ChEBI" id="CHEBI:15378"/>
        <dbReference type="ChEBI" id="CHEBI:15379"/>
        <dbReference type="ChEBI" id="CHEBI:16310"/>
        <dbReference type="ChEBI" id="CHEBI:57783"/>
        <dbReference type="ChEBI" id="CHEBI:58349"/>
        <dbReference type="ChEBI" id="CHEBI:138373"/>
    </reaction>
    <physiologicalReaction direction="left-to-right" evidence="27">
        <dbReference type="Rhea" id="RHEA:54865"/>
    </physiologicalReaction>
</comment>
<comment type="similarity">
    <text evidence="5">Belongs to the FAD-binding monooxygenase family.</text>
</comment>
<evidence type="ECO:0000256" key="24">
    <source>
        <dbReference type="ARBA" id="ARBA00045722"/>
    </source>
</evidence>
<proteinExistence type="inferred from homology"/>
<evidence type="ECO:0000256" key="11">
    <source>
        <dbReference type="ARBA" id="ARBA00022692"/>
    </source>
</evidence>
<reference evidence="35 36" key="1">
    <citation type="submission" date="2019-07" db="EMBL/GenBank/DDBJ databases">
        <title>Lentzea xizangensis sp. nov., isolated from Qinghai-Tibetan Plateau Soils.</title>
        <authorList>
            <person name="Huang J."/>
        </authorList>
    </citation>
    <scope>NUCLEOTIDE SEQUENCE [LARGE SCALE GENOMIC DNA]</scope>
    <source>
        <strain evidence="35 36">FXJ1.1311</strain>
    </source>
</reference>
<dbReference type="OrthoDB" id="5168853at2"/>
<gene>
    <name evidence="35" type="ORF">FKR81_25555</name>
</gene>
<evidence type="ECO:0000256" key="7">
    <source>
        <dbReference type="ARBA" id="ARBA00019213"/>
    </source>
</evidence>
<evidence type="ECO:0000256" key="21">
    <source>
        <dbReference type="ARBA" id="ARBA00029728"/>
    </source>
</evidence>
<evidence type="ECO:0000256" key="13">
    <source>
        <dbReference type="ARBA" id="ARBA00022827"/>
    </source>
</evidence>
<evidence type="ECO:0000313" key="35">
    <source>
        <dbReference type="EMBL" id="TWP49160.1"/>
    </source>
</evidence>
<comment type="catalytic activity">
    <reaction evidence="26">
        <text>heptan-2-one + NADPH + O2 + H(+) = pentyl acetate + NADP(+) + H2O</text>
        <dbReference type="Rhea" id="RHEA:54836"/>
        <dbReference type="ChEBI" id="CHEBI:5672"/>
        <dbReference type="ChEBI" id="CHEBI:15377"/>
        <dbReference type="ChEBI" id="CHEBI:15378"/>
        <dbReference type="ChEBI" id="CHEBI:15379"/>
        <dbReference type="ChEBI" id="CHEBI:57783"/>
        <dbReference type="ChEBI" id="CHEBI:58349"/>
        <dbReference type="ChEBI" id="CHEBI:87362"/>
    </reaction>
    <physiologicalReaction direction="left-to-right" evidence="26">
        <dbReference type="Rhea" id="RHEA:54837"/>
    </physiologicalReaction>
</comment>
<evidence type="ECO:0000256" key="5">
    <source>
        <dbReference type="ARBA" id="ARBA00010139"/>
    </source>
</evidence>
<evidence type="ECO:0000256" key="16">
    <source>
        <dbReference type="ARBA" id="ARBA00022989"/>
    </source>
</evidence>
<name>A0A563EPC4_9PSEU</name>
<accession>A0A563EPC4</accession>
<dbReference type="InterPro" id="IPR002257">
    <property type="entry name" value="Flavin_mOase_5"/>
</dbReference>
<keyword evidence="13" id="KW-0274">FAD</keyword>
<dbReference type="GO" id="GO:0006629">
    <property type="term" value="P:lipid metabolic process"/>
    <property type="evidence" value="ECO:0007669"/>
    <property type="project" value="UniProtKB-KW"/>
</dbReference>
<comment type="function">
    <text evidence="24">Acts as a Baeyer-Villiger monooxygenase on a broad range of substrates. Catalyzes the insertion of an oxygen atom into a carbon-carbon bond adjacent to a carbonyl, which converts ketones to esters. Active on diverse carbonyl compounds, whereas soft nucleophiles are mostly non- or poorly reactive. In contrast with other forms of FMO it is non- or poorly active on 'classical' substrates such as drugs, pesticides, and dietary components containing soft nucleophilic heteroatoms. Able to oxidize drug molecules bearing a carbonyl group on an aliphatic chain, such as nabumetone and pentoxifylline. Also, in the absence of substrates, shows slow but yet significant NADPH oxidase activity. Acts as a positive modulator of cholesterol biosynthesis as well as glucose homeostasis, promoting metabolic aging via pleiotropic effects.</text>
</comment>
<comment type="catalytic activity">
    <reaction evidence="32">
        <text>heptan-4-one + NADPH + O2 + H(+) = propyl butanoate + NADP(+) + H2O</text>
        <dbReference type="Rhea" id="RHEA:54852"/>
        <dbReference type="ChEBI" id="CHEBI:15377"/>
        <dbReference type="ChEBI" id="CHEBI:15378"/>
        <dbReference type="ChEBI" id="CHEBI:15379"/>
        <dbReference type="ChEBI" id="CHEBI:57783"/>
        <dbReference type="ChEBI" id="CHEBI:58349"/>
        <dbReference type="ChEBI" id="CHEBI:89484"/>
        <dbReference type="ChEBI" id="CHEBI:89719"/>
    </reaction>
    <physiologicalReaction direction="left-to-right" evidence="32">
        <dbReference type="Rhea" id="RHEA:54853"/>
    </physiologicalReaction>
</comment>
<keyword evidence="10" id="KW-0285">Flavoprotein</keyword>
<evidence type="ECO:0000256" key="27">
    <source>
        <dbReference type="ARBA" id="ARBA00047855"/>
    </source>
</evidence>
<dbReference type="EMBL" id="VOBR01000017">
    <property type="protein sequence ID" value="TWP49160.1"/>
    <property type="molecule type" value="Genomic_DNA"/>
</dbReference>
<dbReference type="GO" id="GO:0050660">
    <property type="term" value="F:flavin adenine dinucleotide binding"/>
    <property type="evidence" value="ECO:0007669"/>
    <property type="project" value="InterPro"/>
</dbReference>
<dbReference type="InterPro" id="IPR000960">
    <property type="entry name" value="Flavin_mOase"/>
</dbReference>
<evidence type="ECO:0000256" key="10">
    <source>
        <dbReference type="ARBA" id="ARBA00022630"/>
    </source>
</evidence>
<keyword evidence="11" id="KW-0812">Transmembrane</keyword>
<dbReference type="PANTHER" id="PTHR23023">
    <property type="entry name" value="DIMETHYLANILINE MONOOXYGENASE"/>
    <property type="match status" value="1"/>
</dbReference>
<evidence type="ECO:0000256" key="20">
    <source>
        <dbReference type="ARBA" id="ARBA00023136"/>
    </source>
</evidence>
<evidence type="ECO:0000256" key="26">
    <source>
        <dbReference type="ARBA" id="ARBA00047574"/>
    </source>
</evidence>
<evidence type="ECO:0000256" key="33">
    <source>
        <dbReference type="ARBA" id="ARBA00049443"/>
    </source>
</evidence>
<evidence type="ECO:0000256" key="15">
    <source>
        <dbReference type="ARBA" id="ARBA00022857"/>
    </source>
</evidence>
<evidence type="ECO:0000256" key="30">
    <source>
        <dbReference type="ARBA" id="ARBA00048459"/>
    </source>
</evidence>
<evidence type="ECO:0000256" key="28">
    <source>
        <dbReference type="ARBA" id="ARBA00047864"/>
    </source>
</evidence>
<evidence type="ECO:0000256" key="18">
    <source>
        <dbReference type="ARBA" id="ARBA00023033"/>
    </source>
</evidence>
<dbReference type="GO" id="GO:0016174">
    <property type="term" value="F:NAD(P)H oxidase H2O2-forming activity"/>
    <property type="evidence" value="ECO:0007669"/>
    <property type="project" value="UniProtKB-EC"/>
</dbReference>
<evidence type="ECO:0000256" key="25">
    <source>
        <dbReference type="ARBA" id="ARBA00047426"/>
    </source>
</evidence>
<evidence type="ECO:0000256" key="19">
    <source>
        <dbReference type="ARBA" id="ARBA00023098"/>
    </source>
</evidence>
<dbReference type="FunFam" id="3.50.50.60:FF:000159">
    <property type="entry name" value="Dimethylaniline monooxygenase [N-oxide-forming]"/>
    <property type="match status" value="1"/>
</dbReference>
<organism evidence="35 36">
    <name type="scientific">Lentzea tibetensis</name>
    <dbReference type="NCBI Taxonomy" id="2591470"/>
    <lineage>
        <taxon>Bacteria</taxon>
        <taxon>Bacillati</taxon>
        <taxon>Actinomycetota</taxon>
        <taxon>Actinomycetes</taxon>
        <taxon>Pseudonocardiales</taxon>
        <taxon>Pseudonocardiaceae</taxon>
        <taxon>Lentzea</taxon>
    </lineage>
</organism>
<evidence type="ECO:0000256" key="2">
    <source>
        <dbReference type="ARBA" id="ARBA00004389"/>
    </source>
</evidence>
<evidence type="ECO:0000256" key="23">
    <source>
        <dbReference type="ARBA" id="ARBA00033301"/>
    </source>
</evidence>
<evidence type="ECO:0000256" key="31">
    <source>
        <dbReference type="ARBA" id="ARBA00048989"/>
    </source>
</evidence>
<dbReference type="EC" id="1.6.3.1" evidence="6"/>
<keyword evidence="16" id="KW-1133">Transmembrane helix</keyword>
<comment type="similarity">
    <text evidence="4">Belongs to the FMO family.</text>
</comment>
<dbReference type="Proteomes" id="UP000316639">
    <property type="component" value="Unassembled WGS sequence"/>
</dbReference>
<evidence type="ECO:0000256" key="6">
    <source>
        <dbReference type="ARBA" id="ARBA00012698"/>
    </source>
</evidence>
<comment type="catalytic activity">
    <reaction evidence="33">
        <text>N,N-dimethylaniline + NADPH + O2 + H(+) = N,N-dimethylaniline N-oxide + NADP(+) + H2O</text>
        <dbReference type="Rhea" id="RHEA:24468"/>
        <dbReference type="ChEBI" id="CHEBI:15377"/>
        <dbReference type="ChEBI" id="CHEBI:15378"/>
        <dbReference type="ChEBI" id="CHEBI:15379"/>
        <dbReference type="ChEBI" id="CHEBI:16269"/>
        <dbReference type="ChEBI" id="CHEBI:17735"/>
        <dbReference type="ChEBI" id="CHEBI:57783"/>
        <dbReference type="ChEBI" id="CHEBI:58349"/>
        <dbReference type="EC" id="1.14.13.8"/>
    </reaction>
    <physiologicalReaction direction="left-to-right" evidence="33">
        <dbReference type="Rhea" id="RHEA:24469"/>
    </physiologicalReaction>
</comment>
<keyword evidence="17" id="KW-0560">Oxidoreductase</keyword>
<evidence type="ECO:0000256" key="1">
    <source>
        <dbReference type="ARBA" id="ARBA00001974"/>
    </source>
</evidence>
<dbReference type="PROSITE" id="PS51257">
    <property type="entry name" value="PROKAR_LIPOPROTEIN"/>
    <property type="match status" value="1"/>
</dbReference>
<dbReference type="Gene3D" id="3.50.50.60">
    <property type="entry name" value="FAD/NAD(P)-binding domain"/>
    <property type="match status" value="1"/>
</dbReference>
<dbReference type="PIRSF" id="PIRSF000332">
    <property type="entry name" value="FMO"/>
    <property type="match status" value="1"/>
</dbReference>
<evidence type="ECO:0000256" key="4">
    <source>
        <dbReference type="ARBA" id="ARBA00009183"/>
    </source>
</evidence>
<evidence type="ECO:0000256" key="29">
    <source>
        <dbReference type="ARBA" id="ARBA00047977"/>
    </source>
</evidence>
<keyword evidence="36" id="KW-1185">Reference proteome</keyword>
<evidence type="ECO:0000256" key="3">
    <source>
        <dbReference type="ARBA" id="ARBA00004524"/>
    </source>
</evidence>
<dbReference type="InterPro" id="IPR020946">
    <property type="entry name" value="Flavin_mOase-like"/>
</dbReference>
<dbReference type="InterPro" id="IPR036188">
    <property type="entry name" value="FAD/NAD-bd_sf"/>
</dbReference>
<sequence length="447" mass="49929">MDRVCVIGAGSSGIAACQVLSARGIGFDCFETGSEIGGNWRYLNDNGMSSAYRSLHINTSRQLMEYKSFPMPESLPAYPSHFQIAEYFDDFVKHHGFRDRIAFRTEVTKVEPLDEGFRVTTREMDTGAETDAVYGHVIVANGHHWSPRMPEPAFPGSFTGTQVHAHDYKTPEGFEGKRVLVLGIGNSACDLAVETSRVSDRTFLAMRRGAHIVPKYLFGMPTDQLTTSWLASKTPFWFQRLSFQLMLRLARGKVTDYGLPRPDHKVLHAHPTVSDDLLTRLGHGDITVKPNIERFDGDTVHFTDGSTEQVDVVIYCTGYKIDLPFLPDSVVSVRDNEVSLYRRVVDPAHRGLYFLGLIQPLGAIMPLAEAQAEWIADLVSGRAALPSRADMDAEITSYRKGLHARYVTSKRHTIEVDFFDYQSQLAAERRAGARRIQSGEAPSQPAR</sequence>
<dbReference type="SUPFAM" id="SSF51905">
    <property type="entry name" value="FAD/NAD(P)-binding domain"/>
    <property type="match status" value="3"/>
</dbReference>
<comment type="catalytic activity">
    <reaction evidence="30">
        <text>octan-3-one + NADPH + O2 + H(+) = ethyl hexanoate + NADP(+) + H2O</text>
        <dbReference type="Rhea" id="RHEA:54856"/>
        <dbReference type="ChEBI" id="CHEBI:15377"/>
        <dbReference type="ChEBI" id="CHEBI:15378"/>
        <dbReference type="ChEBI" id="CHEBI:15379"/>
        <dbReference type="ChEBI" id="CHEBI:57783"/>
        <dbReference type="ChEBI" id="CHEBI:58349"/>
        <dbReference type="ChEBI" id="CHEBI:80946"/>
        <dbReference type="ChEBI" id="CHEBI:86055"/>
    </reaction>
    <physiologicalReaction direction="left-to-right" evidence="30">
        <dbReference type="Rhea" id="RHEA:54857"/>
    </physiologicalReaction>
</comment>
<dbReference type="GO" id="GO:0004499">
    <property type="term" value="F:N,N-dimethylaniline monooxygenase activity"/>
    <property type="evidence" value="ECO:0007669"/>
    <property type="project" value="InterPro"/>
</dbReference>
<evidence type="ECO:0000256" key="14">
    <source>
        <dbReference type="ARBA" id="ARBA00022848"/>
    </source>
</evidence>
<dbReference type="Pfam" id="PF00743">
    <property type="entry name" value="FMO-like"/>
    <property type="match status" value="1"/>
</dbReference>
<evidence type="ECO:0000313" key="36">
    <source>
        <dbReference type="Proteomes" id="UP000316639"/>
    </source>
</evidence>
<keyword evidence="19" id="KW-0443">Lipid metabolism</keyword>
<keyword evidence="18" id="KW-0503">Monooxygenase</keyword>
<comment type="cofactor">
    <cofactor evidence="1">
        <name>FAD</name>
        <dbReference type="ChEBI" id="CHEBI:57692"/>
    </cofactor>
</comment>
<evidence type="ECO:0000256" key="32">
    <source>
        <dbReference type="ARBA" id="ARBA00048990"/>
    </source>
</evidence>
<dbReference type="InterPro" id="IPR050346">
    <property type="entry name" value="FMO-like"/>
</dbReference>
<evidence type="ECO:0000256" key="8">
    <source>
        <dbReference type="ARBA" id="ARBA00022481"/>
    </source>
</evidence>
<evidence type="ECO:0000256" key="12">
    <source>
        <dbReference type="ARBA" id="ARBA00022824"/>
    </source>
</evidence>
<keyword evidence="15" id="KW-0521">NADP</keyword>
<dbReference type="AlphaFoldDB" id="A0A563EPC4"/>
<keyword evidence="20" id="KW-0472">Membrane</keyword>